<sequence length="351" mass="38538">MKNLFPLGVVLVLTVAMVAVEIGEGRSVLVMPLPMPISYSGPLPEYCVLKEESSGQERLAAGTPVPMTPVVNGLELGQVPPPTEVSVAPATSEPQIVSPTDLPVTVEPTATPNLGPPFKILHTDDDFSPRNFHVLFVGVGYTSEENPVELAKLIEDVRGNFEGLRVDFAYVDKPFDLAFVQQSTTILFENDQERVELLAVLRSRYPVDSVIIAVKTNVLAGTSLNNGSVIILTSNNPAANYITTHELGHQLGLGDAYQVGYYKPAKFPNSEFFYLDDMPNYLVKALNQLGTMPPMFEAGTCNGRKLYTFYDNFYNLMGLYVFNGPRPWGDSAFTPLQLQIMKDKIVSLRGE</sequence>
<dbReference type="InterPro" id="IPR024079">
    <property type="entry name" value="MetalloPept_cat_dom_sf"/>
</dbReference>
<dbReference type="SUPFAM" id="SSF55486">
    <property type="entry name" value="Metalloproteases ('zincins'), catalytic domain"/>
    <property type="match status" value="1"/>
</dbReference>
<dbReference type="Gene3D" id="3.40.390.10">
    <property type="entry name" value="Collagenase (Catalytic Domain)"/>
    <property type="match status" value="1"/>
</dbReference>
<name>A0A0G1PIN5_9BACT</name>
<dbReference type="Proteomes" id="UP000034794">
    <property type="component" value="Unassembled WGS sequence"/>
</dbReference>
<reference evidence="1 2" key="1">
    <citation type="journal article" date="2015" name="Nature">
        <title>rRNA introns, odd ribosomes, and small enigmatic genomes across a large radiation of phyla.</title>
        <authorList>
            <person name="Brown C.T."/>
            <person name="Hug L.A."/>
            <person name="Thomas B.C."/>
            <person name="Sharon I."/>
            <person name="Castelle C.J."/>
            <person name="Singh A."/>
            <person name="Wilkins M.J."/>
            <person name="Williams K.H."/>
            <person name="Banfield J.F."/>
        </authorList>
    </citation>
    <scope>NUCLEOTIDE SEQUENCE [LARGE SCALE GENOMIC DNA]</scope>
</reference>
<proteinExistence type="predicted"/>
<evidence type="ECO:0000313" key="1">
    <source>
        <dbReference type="EMBL" id="KKU32606.1"/>
    </source>
</evidence>
<comment type="caution">
    <text evidence="1">The sequence shown here is derived from an EMBL/GenBank/DDBJ whole genome shotgun (WGS) entry which is preliminary data.</text>
</comment>
<protein>
    <submittedName>
        <fullName evidence="1">Uncharacterized protein</fullName>
    </submittedName>
</protein>
<dbReference type="GO" id="GO:0008237">
    <property type="term" value="F:metallopeptidase activity"/>
    <property type="evidence" value="ECO:0007669"/>
    <property type="project" value="InterPro"/>
</dbReference>
<accession>A0A0G1PIN5</accession>
<dbReference type="EMBL" id="LCMI01000009">
    <property type="protein sequence ID" value="KKU32606.1"/>
    <property type="molecule type" value="Genomic_DNA"/>
</dbReference>
<gene>
    <name evidence="1" type="ORF">UX47_C0009G0043</name>
</gene>
<evidence type="ECO:0000313" key="2">
    <source>
        <dbReference type="Proteomes" id="UP000034794"/>
    </source>
</evidence>
<dbReference type="AlphaFoldDB" id="A0A0G1PIN5"/>
<organism evidence="1 2">
    <name type="scientific">Candidatus Collierbacteria bacterium GW2011_GWA2_46_26</name>
    <dbReference type="NCBI Taxonomy" id="1618381"/>
    <lineage>
        <taxon>Bacteria</taxon>
        <taxon>Candidatus Collieribacteriota</taxon>
    </lineage>
</organism>